<keyword evidence="3" id="KW-0288">FMN</keyword>
<proteinExistence type="inferred from homology"/>
<dbReference type="PANTHER" id="PTHR42747">
    <property type="entry name" value="NITRONATE MONOOXYGENASE-RELATED"/>
    <property type="match status" value="1"/>
</dbReference>
<evidence type="ECO:0000256" key="5">
    <source>
        <dbReference type="ARBA" id="ARBA00023033"/>
    </source>
</evidence>
<dbReference type="STRING" id="1856405.BFC17_08810"/>
<dbReference type="GO" id="GO:0018580">
    <property type="term" value="F:nitronate monooxygenase activity"/>
    <property type="evidence" value="ECO:0007669"/>
    <property type="project" value="InterPro"/>
</dbReference>
<dbReference type="Pfam" id="PF03060">
    <property type="entry name" value="NMO"/>
    <property type="match status" value="1"/>
</dbReference>
<evidence type="ECO:0000313" key="6">
    <source>
        <dbReference type="EMBL" id="OFI36212.1"/>
    </source>
</evidence>
<dbReference type="AlphaFoldDB" id="A0A1E8FJV8"/>
<dbReference type="EMBL" id="MJIC01000002">
    <property type="protein sequence ID" value="OFI36212.1"/>
    <property type="molecule type" value="Genomic_DNA"/>
</dbReference>
<evidence type="ECO:0000256" key="1">
    <source>
        <dbReference type="ARBA" id="ARBA00009881"/>
    </source>
</evidence>
<keyword evidence="4" id="KW-0560">Oxidoreductase</keyword>
<keyword evidence="5" id="KW-0503">Monooxygenase</keyword>
<dbReference type="OrthoDB" id="9778912at2"/>
<dbReference type="GO" id="GO:0051213">
    <property type="term" value="F:dioxygenase activity"/>
    <property type="evidence" value="ECO:0007669"/>
    <property type="project" value="UniProtKB-KW"/>
</dbReference>
<evidence type="ECO:0000313" key="7">
    <source>
        <dbReference type="Proteomes" id="UP000176037"/>
    </source>
</evidence>
<dbReference type="RefSeq" id="WP_070174619.1">
    <property type="nucleotide sequence ID" value="NZ_BMJR01000007.1"/>
</dbReference>
<dbReference type="InterPro" id="IPR013785">
    <property type="entry name" value="Aldolase_TIM"/>
</dbReference>
<keyword evidence="2" id="KW-0285">Flavoprotein</keyword>
<dbReference type="InterPro" id="IPR004136">
    <property type="entry name" value="NMO"/>
</dbReference>
<evidence type="ECO:0000256" key="3">
    <source>
        <dbReference type="ARBA" id="ARBA00022643"/>
    </source>
</evidence>
<dbReference type="Gene3D" id="3.20.20.70">
    <property type="entry name" value="Aldolase class I"/>
    <property type="match status" value="1"/>
</dbReference>
<comment type="caution">
    <text evidence="6">The sequence shown here is derived from an EMBL/GenBank/DDBJ whole genome shotgun (WGS) entry which is preliminary data.</text>
</comment>
<gene>
    <name evidence="6" type="ORF">BFC17_08810</name>
</gene>
<evidence type="ECO:0000256" key="2">
    <source>
        <dbReference type="ARBA" id="ARBA00022630"/>
    </source>
</evidence>
<name>A0A1E8FJV8_9ALTE</name>
<keyword evidence="6" id="KW-0223">Dioxygenase</keyword>
<keyword evidence="7" id="KW-1185">Reference proteome</keyword>
<dbReference type="SUPFAM" id="SSF51412">
    <property type="entry name" value="Inosine monophosphate dehydrogenase (IMPDH)"/>
    <property type="match status" value="1"/>
</dbReference>
<accession>A0A1E8FJV8</accession>
<sequence>MANRELVTSLYEKMRLPTIIAPMFLISGPDLVIAAAKAGIIGCFPAPNARTIDDLKGWLAKIDDELTGTDKEGMWGMNMIVHKSYDRFDAEMELVEQYKPKFVVTALGSPKRVLERVHAFGGKVFADVISLEHARKAAEAGVDGLILVCSGAGGHTGNYSPLSFVEEVRRFYDGPLIVGGSVQNARSIAALLALGADFAYMGTRFISCKESLVNDDYREMLVRASMEDVVTSDAVSGVRANWLKESLQKAGFDLTAKKGGTTEIDFSNIQGEGKAWKDVWGAGHGVGATQQIETVQQVVDALADELETVKTVLADKLSAWPNQ</sequence>
<dbReference type="CDD" id="cd04730">
    <property type="entry name" value="NPD_like"/>
    <property type="match status" value="1"/>
</dbReference>
<dbReference type="Proteomes" id="UP000176037">
    <property type="component" value="Unassembled WGS sequence"/>
</dbReference>
<evidence type="ECO:0000256" key="4">
    <source>
        <dbReference type="ARBA" id="ARBA00023002"/>
    </source>
</evidence>
<reference evidence="6 7" key="1">
    <citation type="submission" date="2016-09" db="EMBL/GenBank/DDBJ databases">
        <title>Alteromonas lipolytica, a new species isolated from sea water.</title>
        <authorList>
            <person name="Wu Y.-H."/>
            <person name="Cheng H."/>
            <person name="Xu X.-W."/>
        </authorList>
    </citation>
    <scope>NUCLEOTIDE SEQUENCE [LARGE SCALE GENOMIC DNA]</scope>
    <source>
        <strain evidence="6 7">JW12</strain>
    </source>
</reference>
<comment type="similarity">
    <text evidence="1">Belongs to the nitronate monooxygenase family. NMO class I subfamily.</text>
</comment>
<organism evidence="6 7">
    <name type="scientific">Alteromonas lipolytica</name>
    <dbReference type="NCBI Taxonomy" id="1856405"/>
    <lineage>
        <taxon>Bacteria</taxon>
        <taxon>Pseudomonadati</taxon>
        <taxon>Pseudomonadota</taxon>
        <taxon>Gammaproteobacteria</taxon>
        <taxon>Alteromonadales</taxon>
        <taxon>Alteromonadaceae</taxon>
        <taxon>Alteromonas/Salinimonas group</taxon>
        <taxon>Alteromonas</taxon>
    </lineage>
</organism>
<protein>
    <submittedName>
        <fullName evidence="6">2-nitropropane dioxygenase</fullName>
    </submittedName>
</protein>
<dbReference type="PANTHER" id="PTHR42747:SF4">
    <property type="entry name" value="BLR1330 PROTEIN"/>
    <property type="match status" value="1"/>
</dbReference>